<reference evidence="12" key="1">
    <citation type="journal article" date="2012" name="J. Microbiol. Biotechnol.">
        <title>Ramlibacter ginsenosidimutans sp. nov., with ginsenoside-converting activity.</title>
        <authorList>
            <person name="Wang L."/>
            <person name="An D.S."/>
            <person name="Kim S.G."/>
            <person name="Jin F.X."/>
            <person name="Kim S.C."/>
            <person name="Lee S.T."/>
            <person name="Im W.T."/>
        </authorList>
    </citation>
    <scope>NUCLEOTIDE SEQUENCE</scope>
    <source>
        <strain evidence="12">KACC 17527</strain>
    </source>
</reference>
<dbReference type="GO" id="GO:0008381">
    <property type="term" value="F:mechanosensitive monoatomic ion channel activity"/>
    <property type="evidence" value="ECO:0007669"/>
    <property type="project" value="InterPro"/>
</dbReference>
<dbReference type="InterPro" id="IPR006685">
    <property type="entry name" value="MscS_channel_2nd"/>
</dbReference>
<dbReference type="EMBL" id="JAEPWM010000003">
    <property type="protein sequence ID" value="MBK6006464.1"/>
    <property type="molecule type" value="Genomic_DNA"/>
</dbReference>
<keyword evidence="7" id="KW-0997">Cell inner membrane</keyword>
<feature type="transmembrane region" description="Helical" evidence="7">
    <location>
        <begin position="302"/>
        <end position="319"/>
    </location>
</feature>
<keyword evidence="3" id="KW-1003">Cell membrane</keyword>
<evidence type="ECO:0000313" key="13">
    <source>
        <dbReference type="Proteomes" id="UP000630528"/>
    </source>
</evidence>
<keyword evidence="9" id="KW-0732">Signal</keyword>
<name>A0A934TS05_9BURK</name>
<evidence type="ECO:0000256" key="7">
    <source>
        <dbReference type="RuleBase" id="RU369025"/>
    </source>
</evidence>
<evidence type="ECO:0000256" key="5">
    <source>
        <dbReference type="ARBA" id="ARBA00022989"/>
    </source>
</evidence>
<feature type="transmembrane region" description="Helical" evidence="7">
    <location>
        <begin position="200"/>
        <end position="220"/>
    </location>
</feature>
<feature type="transmembrane region" description="Helical" evidence="7">
    <location>
        <begin position="331"/>
        <end position="358"/>
    </location>
</feature>
<keyword evidence="5 7" id="KW-1133">Transmembrane helix</keyword>
<keyword evidence="7" id="KW-0813">Transport</keyword>
<dbReference type="Gene3D" id="1.10.287.1260">
    <property type="match status" value="1"/>
</dbReference>
<comment type="function">
    <text evidence="7">Mechanosensitive channel that participates in the regulation of osmotic pressure changes within the cell, opening in response to stretch forces in the membrane lipid bilayer, without the need for other proteins. Contributes to normal resistance to hypoosmotic shock. Forms an ion channel of 1.0 nanosiemens conductance with a slight preference for anions.</text>
</comment>
<feature type="transmembrane region" description="Helical" evidence="7">
    <location>
        <begin position="246"/>
        <end position="267"/>
    </location>
</feature>
<dbReference type="Pfam" id="PF00924">
    <property type="entry name" value="MS_channel_2nd"/>
    <property type="match status" value="1"/>
</dbReference>
<reference evidence="12" key="2">
    <citation type="submission" date="2021-01" db="EMBL/GenBank/DDBJ databases">
        <authorList>
            <person name="Kang M."/>
        </authorList>
    </citation>
    <scope>NUCLEOTIDE SEQUENCE</scope>
    <source>
        <strain evidence="12">KACC 17527</strain>
    </source>
</reference>
<evidence type="ECO:0000256" key="9">
    <source>
        <dbReference type="SAM" id="SignalP"/>
    </source>
</evidence>
<keyword evidence="7" id="KW-0406">Ion transport</keyword>
<proteinExistence type="inferred from homology"/>
<evidence type="ECO:0000256" key="6">
    <source>
        <dbReference type="ARBA" id="ARBA00023136"/>
    </source>
</evidence>
<feature type="region of interest" description="Disordered" evidence="8">
    <location>
        <begin position="511"/>
        <end position="534"/>
    </location>
</feature>
<dbReference type="InterPro" id="IPR023408">
    <property type="entry name" value="MscS_beta-dom_sf"/>
</dbReference>
<feature type="domain" description="Mechanosensitive ion channel MscS" evidence="10">
    <location>
        <begin position="346"/>
        <end position="411"/>
    </location>
</feature>
<feature type="signal peptide" evidence="9">
    <location>
        <begin position="1"/>
        <end position="25"/>
    </location>
</feature>
<evidence type="ECO:0000256" key="4">
    <source>
        <dbReference type="ARBA" id="ARBA00022692"/>
    </source>
</evidence>
<comment type="similarity">
    <text evidence="2 7">Belongs to the MscS (TC 1.A.23) family.</text>
</comment>
<evidence type="ECO:0000259" key="11">
    <source>
        <dbReference type="Pfam" id="PF21082"/>
    </source>
</evidence>
<dbReference type="InterPro" id="IPR049278">
    <property type="entry name" value="MS_channel_C"/>
</dbReference>
<sequence>MAALRPLRLLLVLLLVVLAFGPAGADTPAPQEATVSVYHRPVAVFRAPFLGVSPADRARRAEDSIREALARGGPGVVTVQQEPQGRVVMIDGALTMIITPQDTDRLRGETLDQATRSAVTALTRVIAETSEARDRGRILRAVAWSLGATVVYVLLCWAVLWVRGVLNHHTSQWVDAAGRRVRLAHSRLWQPARARRIVQLALRLLSWIVLAAFTYQWLVFVLKRFPFTRPAGEQLGAFVFQIGERIGGGVLGALPDLAVAVVIFALARAATGMLRPAFERVEHGTGGSGWIDRDLARPTRRIVNVGIWLFALVMAYPYLPGSQTEAFKGVSVLVGLMVTLGGSSLFGQAASGMILMYSRTLRLGEYVRVSGTEGTVVAMGTFTTRVRTGMGEEVTLPNSVLMGNTIFNLSRDVQGRGYMVTTGVTIGYDTAWREVEAMLIEAAQRTPGVLAEPPPRVLQRALSDFYIDYRLVCQASPELPRERTQLQNALHANIVDVFNEHGVQIMSPHYLGDPEQPKVVPPTRAQAASVARKG</sequence>
<evidence type="ECO:0000259" key="10">
    <source>
        <dbReference type="Pfam" id="PF00924"/>
    </source>
</evidence>
<keyword evidence="4 7" id="KW-0812">Transmembrane</keyword>
<keyword evidence="13" id="KW-1185">Reference proteome</keyword>
<dbReference type="Gene3D" id="2.30.30.60">
    <property type="match status" value="1"/>
</dbReference>
<comment type="subcellular location">
    <subcellularLocation>
        <location evidence="7">Cell inner membrane</location>
        <topology evidence="7">Multi-pass membrane protein</topology>
    </subcellularLocation>
    <subcellularLocation>
        <location evidence="1">Cell membrane</location>
        <topology evidence="1">Multi-pass membrane protein</topology>
    </subcellularLocation>
</comment>
<dbReference type="Proteomes" id="UP000630528">
    <property type="component" value="Unassembled WGS sequence"/>
</dbReference>
<feature type="chain" id="PRO_5037281141" description="Small-conductance mechanosensitive channel" evidence="9">
    <location>
        <begin position="26"/>
        <end position="534"/>
    </location>
</feature>
<dbReference type="SUPFAM" id="SSF82689">
    <property type="entry name" value="Mechanosensitive channel protein MscS (YggB), C-terminal domain"/>
    <property type="match status" value="1"/>
</dbReference>
<feature type="transmembrane region" description="Helical" evidence="7">
    <location>
        <begin position="141"/>
        <end position="162"/>
    </location>
</feature>
<evidence type="ECO:0000256" key="1">
    <source>
        <dbReference type="ARBA" id="ARBA00004651"/>
    </source>
</evidence>
<dbReference type="PANTHER" id="PTHR30221">
    <property type="entry name" value="SMALL-CONDUCTANCE MECHANOSENSITIVE CHANNEL"/>
    <property type="match status" value="1"/>
</dbReference>
<evidence type="ECO:0000313" key="12">
    <source>
        <dbReference type="EMBL" id="MBK6006464.1"/>
    </source>
</evidence>
<dbReference type="InterPro" id="IPR010920">
    <property type="entry name" value="LSM_dom_sf"/>
</dbReference>
<dbReference type="AlphaFoldDB" id="A0A934TS05"/>
<dbReference type="RefSeq" id="WP_201169769.1">
    <property type="nucleotide sequence ID" value="NZ_JAEPWM010000003.1"/>
</dbReference>
<dbReference type="InterPro" id="IPR011066">
    <property type="entry name" value="MscS_channel_C_sf"/>
</dbReference>
<evidence type="ECO:0000256" key="2">
    <source>
        <dbReference type="ARBA" id="ARBA00008017"/>
    </source>
</evidence>
<feature type="domain" description="Mechanosensitive ion channel MscS C-terminal" evidence="11">
    <location>
        <begin position="421"/>
        <end position="505"/>
    </location>
</feature>
<evidence type="ECO:0000256" key="3">
    <source>
        <dbReference type="ARBA" id="ARBA00022475"/>
    </source>
</evidence>
<dbReference type="GO" id="GO:0005886">
    <property type="term" value="C:plasma membrane"/>
    <property type="evidence" value="ECO:0007669"/>
    <property type="project" value="UniProtKB-SubCell"/>
</dbReference>
<comment type="caution">
    <text evidence="12">The sequence shown here is derived from an EMBL/GenBank/DDBJ whole genome shotgun (WGS) entry which is preliminary data.</text>
</comment>
<keyword evidence="6 7" id="KW-0472">Membrane</keyword>
<accession>A0A934TS05</accession>
<organism evidence="12 13">
    <name type="scientific">Ramlibacter ginsenosidimutans</name>
    <dbReference type="NCBI Taxonomy" id="502333"/>
    <lineage>
        <taxon>Bacteria</taxon>
        <taxon>Pseudomonadati</taxon>
        <taxon>Pseudomonadota</taxon>
        <taxon>Betaproteobacteria</taxon>
        <taxon>Burkholderiales</taxon>
        <taxon>Comamonadaceae</taxon>
        <taxon>Ramlibacter</taxon>
    </lineage>
</organism>
<protein>
    <recommendedName>
        <fullName evidence="7">Small-conductance mechanosensitive channel</fullName>
    </recommendedName>
</protein>
<evidence type="ECO:0000256" key="8">
    <source>
        <dbReference type="SAM" id="MobiDB-lite"/>
    </source>
</evidence>
<dbReference type="Gene3D" id="3.30.70.100">
    <property type="match status" value="1"/>
</dbReference>
<comment type="caution">
    <text evidence="7">Lacks conserved residue(s) required for the propagation of feature annotation.</text>
</comment>
<dbReference type="SUPFAM" id="SSF50182">
    <property type="entry name" value="Sm-like ribonucleoproteins"/>
    <property type="match status" value="1"/>
</dbReference>
<dbReference type="Pfam" id="PF21082">
    <property type="entry name" value="MS_channel_3rd"/>
    <property type="match status" value="1"/>
</dbReference>
<dbReference type="InterPro" id="IPR045275">
    <property type="entry name" value="MscS_archaea/bacteria_type"/>
</dbReference>
<gene>
    <name evidence="12" type="ORF">JJB11_10205</name>
</gene>
<keyword evidence="7" id="KW-0407">Ion channel</keyword>
<dbReference type="PANTHER" id="PTHR30221:SF18">
    <property type="entry name" value="SLL0590 PROTEIN"/>
    <property type="match status" value="1"/>
</dbReference>
<comment type="subunit">
    <text evidence="7">Homoheptamer.</text>
</comment>